<dbReference type="PANTHER" id="PTHR30034">
    <property type="entry name" value="FLAGELLAR MOTOR SWITCH PROTEIN FLIM"/>
    <property type="match status" value="1"/>
</dbReference>
<dbReference type="GO" id="GO:0050918">
    <property type="term" value="P:positive chemotaxis"/>
    <property type="evidence" value="ECO:0007669"/>
    <property type="project" value="TreeGrafter"/>
</dbReference>
<evidence type="ECO:0000256" key="1">
    <source>
        <dbReference type="ARBA" id="ARBA00022500"/>
    </source>
</evidence>
<dbReference type="PANTHER" id="PTHR30034:SF6">
    <property type="entry name" value="YOP PROTEINS TRANSLOCATION PROTEIN Q"/>
    <property type="match status" value="1"/>
</dbReference>
<organism evidence="3">
    <name type="scientific">marine metagenome</name>
    <dbReference type="NCBI Taxonomy" id="408172"/>
    <lineage>
        <taxon>unclassified sequences</taxon>
        <taxon>metagenomes</taxon>
        <taxon>ecological metagenomes</taxon>
    </lineage>
</organism>
<sequence length="245" mass="27160">EISEDELHQLIEAARTSRDAPIASAQESAQRAPISYDFRRPQQVNEDQARRMEGIHEPFARLIAATLSSNMRMVIDVDLAFCSQLVYSEFIVSLANPSSSYSFSMKPFAGQALMSLGNELVMAIIDRNMGGQGQVFSADARAPTQIEMNVINKLATRILTDLEATWEPVARIEITEVALETSPEFSQITAPSDGVFVVAFEANARTASGLVHLCYPLSSLDPLLPRLTPSYRDPDRERRRPTDVQ</sequence>
<proteinExistence type="predicted"/>
<keyword evidence="1" id="KW-0145">Chemotaxis</keyword>
<gene>
    <name evidence="3" type="ORF">METZ01_LOCUS473974</name>
</gene>
<dbReference type="GO" id="GO:0009425">
    <property type="term" value="C:bacterial-type flagellum basal body"/>
    <property type="evidence" value="ECO:0007669"/>
    <property type="project" value="InterPro"/>
</dbReference>
<evidence type="ECO:0000313" key="3">
    <source>
        <dbReference type="EMBL" id="SVE21120.1"/>
    </source>
</evidence>
<feature type="non-terminal residue" evidence="3">
    <location>
        <position position="1"/>
    </location>
</feature>
<dbReference type="GO" id="GO:0003774">
    <property type="term" value="F:cytoskeletal motor activity"/>
    <property type="evidence" value="ECO:0007669"/>
    <property type="project" value="InterPro"/>
</dbReference>
<dbReference type="SUPFAM" id="SSF103039">
    <property type="entry name" value="CheC-like"/>
    <property type="match status" value="1"/>
</dbReference>
<feature type="region of interest" description="Disordered" evidence="2">
    <location>
        <begin position="226"/>
        <end position="245"/>
    </location>
</feature>
<feature type="non-terminal residue" evidence="3">
    <location>
        <position position="245"/>
    </location>
</feature>
<dbReference type="InterPro" id="IPR001689">
    <property type="entry name" value="Flag_FliM"/>
</dbReference>
<dbReference type="Gene3D" id="3.40.1550.10">
    <property type="entry name" value="CheC-like"/>
    <property type="match status" value="1"/>
</dbReference>
<reference evidence="3" key="1">
    <citation type="submission" date="2018-05" db="EMBL/GenBank/DDBJ databases">
        <authorList>
            <person name="Lanie J.A."/>
            <person name="Ng W.-L."/>
            <person name="Kazmierczak K.M."/>
            <person name="Andrzejewski T.M."/>
            <person name="Davidsen T.M."/>
            <person name="Wayne K.J."/>
            <person name="Tettelin H."/>
            <person name="Glass J.I."/>
            <person name="Rusch D."/>
            <person name="Podicherti R."/>
            <person name="Tsui H.-C.T."/>
            <person name="Winkler M.E."/>
        </authorList>
    </citation>
    <scope>NUCLEOTIDE SEQUENCE</scope>
</reference>
<dbReference type="InterPro" id="IPR028976">
    <property type="entry name" value="CheC-like_sf"/>
</dbReference>
<accession>A0A383BMR5</accession>
<name>A0A383BMR5_9ZZZZ</name>
<dbReference type="GO" id="GO:0071978">
    <property type="term" value="P:bacterial-type flagellum-dependent swarming motility"/>
    <property type="evidence" value="ECO:0007669"/>
    <property type="project" value="TreeGrafter"/>
</dbReference>
<dbReference type="PRINTS" id="PR00955">
    <property type="entry name" value="FLGMOTORFLIM"/>
</dbReference>
<evidence type="ECO:0008006" key="4">
    <source>
        <dbReference type="Google" id="ProtNLM"/>
    </source>
</evidence>
<dbReference type="Pfam" id="PF02154">
    <property type="entry name" value="FliM"/>
    <property type="match status" value="1"/>
</dbReference>
<dbReference type="EMBL" id="UINC01201670">
    <property type="protein sequence ID" value="SVE21120.1"/>
    <property type="molecule type" value="Genomic_DNA"/>
</dbReference>
<evidence type="ECO:0000256" key="2">
    <source>
        <dbReference type="SAM" id="MobiDB-lite"/>
    </source>
</evidence>
<dbReference type="AlphaFoldDB" id="A0A383BMR5"/>
<protein>
    <recommendedName>
        <fullName evidence="4">Flagellar motor switch protein FliM</fullName>
    </recommendedName>
</protein>
<feature type="compositionally biased region" description="Basic and acidic residues" evidence="2">
    <location>
        <begin position="232"/>
        <end position="245"/>
    </location>
</feature>
<dbReference type="CDD" id="cd17908">
    <property type="entry name" value="FliM"/>
    <property type="match status" value="1"/>
</dbReference>